<evidence type="ECO:0000256" key="3">
    <source>
        <dbReference type="ARBA" id="ARBA00022729"/>
    </source>
</evidence>
<keyword evidence="3 4" id="KW-0732">Signal</keyword>
<reference evidence="5 6" key="1">
    <citation type="submission" date="2016-02" db="EMBL/GenBank/DDBJ databases">
        <title>Draft Genome for Tepidibacillus decaturensis nov. sp. Strain Z9, an Anaerobic, Moderately Thermophilic and Heterotrophic Bacterium from Deep Subsurface of the Illinois Basin, USA.</title>
        <authorList>
            <person name="Dong Y."/>
            <person name="Chang J.Y."/>
            <person name="Sanford R."/>
            <person name="Fouke B.W."/>
        </authorList>
    </citation>
    <scope>NUCLEOTIDE SEQUENCE [LARGE SCALE GENOMIC DNA]</scope>
    <source>
        <strain evidence="5 6">Z9</strain>
    </source>
</reference>
<dbReference type="InterPro" id="IPR006059">
    <property type="entry name" value="SBP"/>
</dbReference>
<evidence type="ECO:0000256" key="4">
    <source>
        <dbReference type="SAM" id="SignalP"/>
    </source>
</evidence>
<dbReference type="PANTHER" id="PTHR43649">
    <property type="entry name" value="ARABINOSE-BINDING PROTEIN-RELATED"/>
    <property type="match status" value="1"/>
</dbReference>
<protein>
    <recommendedName>
        <fullName evidence="7">ABC transporter substrate-binding protein</fullName>
    </recommendedName>
</protein>
<dbReference type="Pfam" id="PF01547">
    <property type="entry name" value="SBP_bac_1"/>
    <property type="match status" value="1"/>
</dbReference>
<feature type="chain" id="PRO_5039387143" description="ABC transporter substrate-binding protein" evidence="4">
    <location>
        <begin position="30"/>
        <end position="438"/>
    </location>
</feature>
<gene>
    <name evidence="5" type="ORF">U473_11740</name>
</gene>
<evidence type="ECO:0000256" key="1">
    <source>
        <dbReference type="ARBA" id="ARBA00008520"/>
    </source>
</evidence>
<accession>A0A135L6G6</accession>
<keyword evidence="6" id="KW-1185">Reference proteome</keyword>
<name>A0A135L6G6_9BACI</name>
<comment type="caution">
    <text evidence="5">The sequence shown here is derived from an EMBL/GenBank/DDBJ whole genome shotgun (WGS) entry which is preliminary data.</text>
</comment>
<sequence>MNRVKKKVGLFRKSALVAMAIALILTFTACGGNQKEGASDSSSKVNIIVTNGKGEIDAQFKQAAQEFMKTNPDINVEVQSVAVGDPLNVFDKLTSSGKTVTLAMFSPYDTLHKYKDVGIDLSNEKWVKDTNDALKNSEGQVIGFPFAVEGMGLVYNEKVIEKAIGGKFDPFSINTQDKLKDLLEKIKASGVEYPIAYQTEAWSVANHYSSLFLNQSSDPTGLLDDLKAGKLDLTKNKVWNNYYNTLDLLTSKEYNKFGELPIGKYYDAAHVAVGKGEAAILFNGNWAFDSLQALAGDNFGFMPIPVDNNPNNPLNNKIAAGPTQIFVINKKATQEQQEAAKKFLNWLVYDEAGQDFIVNKAQIISAFTNNPLKVTNPLGVAISNAIANNKTMPFTTNYVNTGDWTTIIGPEVQKYIAGQQSRADLAKAFESYYKSYKE</sequence>
<dbReference type="InterPro" id="IPR050490">
    <property type="entry name" value="Bact_solute-bd_prot1"/>
</dbReference>
<evidence type="ECO:0008006" key="7">
    <source>
        <dbReference type="Google" id="ProtNLM"/>
    </source>
</evidence>
<dbReference type="EMBL" id="LSKU01000001">
    <property type="protein sequence ID" value="KXG44614.1"/>
    <property type="molecule type" value="Genomic_DNA"/>
</dbReference>
<dbReference type="OrthoDB" id="9763054at2"/>
<dbReference type="SUPFAM" id="SSF53850">
    <property type="entry name" value="Periplasmic binding protein-like II"/>
    <property type="match status" value="1"/>
</dbReference>
<organism evidence="5 6">
    <name type="scientific">Tepidibacillus decaturensis</name>
    <dbReference type="NCBI Taxonomy" id="1413211"/>
    <lineage>
        <taxon>Bacteria</taxon>
        <taxon>Bacillati</taxon>
        <taxon>Bacillota</taxon>
        <taxon>Bacilli</taxon>
        <taxon>Bacillales</taxon>
        <taxon>Bacillaceae</taxon>
        <taxon>Tepidibacillus</taxon>
    </lineage>
</organism>
<evidence type="ECO:0000256" key="2">
    <source>
        <dbReference type="ARBA" id="ARBA00022448"/>
    </source>
</evidence>
<comment type="similarity">
    <text evidence="1">Belongs to the bacterial solute-binding protein 1 family.</text>
</comment>
<keyword evidence="2" id="KW-0813">Transport</keyword>
<evidence type="ECO:0000313" key="6">
    <source>
        <dbReference type="Proteomes" id="UP000070352"/>
    </source>
</evidence>
<dbReference type="STRING" id="1413211.U473_11740"/>
<feature type="signal peptide" evidence="4">
    <location>
        <begin position="1"/>
        <end position="29"/>
    </location>
</feature>
<evidence type="ECO:0000313" key="5">
    <source>
        <dbReference type="EMBL" id="KXG44614.1"/>
    </source>
</evidence>
<dbReference type="Proteomes" id="UP000070352">
    <property type="component" value="Unassembled WGS sequence"/>
</dbReference>
<dbReference type="AlphaFoldDB" id="A0A135L6G6"/>
<dbReference type="RefSeq" id="WP_082732524.1">
    <property type="nucleotide sequence ID" value="NZ_LSKU01000001.1"/>
</dbReference>
<proteinExistence type="inferred from homology"/>
<dbReference type="PROSITE" id="PS51257">
    <property type="entry name" value="PROKAR_LIPOPROTEIN"/>
    <property type="match status" value="1"/>
</dbReference>
<dbReference type="PANTHER" id="PTHR43649:SF34">
    <property type="entry name" value="ABC TRANSPORTER PERIPLASMIC-BINDING PROTEIN YCJN-RELATED"/>
    <property type="match status" value="1"/>
</dbReference>
<dbReference type="Gene3D" id="3.40.190.10">
    <property type="entry name" value="Periplasmic binding protein-like II"/>
    <property type="match status" value="2"/>
</dbReference>